<evidence type="ECO:0000256" key="2">
    <source>
        <dbReference type="ARBA" id="ARBA00022840"/>
    </source>
</evidence>
<dbReference type="EMBL" id="WWCJ01000009">
    <property type="protein sequence ID" value="MYN03353.1"/>
    <property type="molecule type" value="Genomic_DNA"/>
</dbReference>
<keyword evidence="1" id="KW-0547">Nucleotide-binding</keyword>
<name>A0A6N9HJM5_9BURK</name>
<dbReference type="PRINTS" id="PR00038">
    <property type="entry name" value="HTHLUXR"/>
</dbReference>
<dbReference type="Gene3D" id="1.25.40.10">
    <property type="entry name" value="Tetratricopeptide repeat domain"/>
    <property type="match status" value="1"/>
</dbReference>
<dbReference type="Gene3D" id="1.10.10.10">
    <property type="entry name" value="Winged helix-like DNA-binding domain superfamily/Winged helix DNA-binding domain"/>
    <property type="match status" value="1"/>
</dbReference>
<reference evidence="4 5" key="1">
    <citation type="submission" date="2019-12" db="EMBL/GenBank/DDBJ databases">
        <title>Novel species isolated from a subtropical stream in China.</title>
        <authorList>
            <person name="Lu H."/>
        </authorList>
    </citation>
    <scope>NUCLEOTIDE SEQUENCE [LARGE SCALE GENOMIC DNA]</scope>
    <source>
        <strain evidence="4 5">DS3</strain>
    </source>
</reference>
<dbReference type="Gene3D" id="3.40.50.300">
    <property type="entry name" value="P-loop containing nucleotide triphosphate hydrolases"/>
    <property type="match status" value="1"/>
</dbReference>
<dbReference type="GO" id="GO:0004016">
    <property type="term" value="F:adenylate cyclase activity"/>
    <property type="evidence" value="ECO:0007669"/>
    <property type="project" value="TreeGrafter"/>
</dbReference>
<feature type="domain" description="HTH luxR-type" evidence="3">
    <location>
        <begin position="820"/>
        <end position="885"/>
    </location>
</feature>
<dbReference type="CDD" id="cd06170">
    <property type="entry name" value="LuxR_C_like"/>
    <property type="match status" value="1"/>
</dbReference>
<dbReference type="Pfam" id="PF13191">
    <property type="entry name" value="AAA_16"/>
    <property type="match status" value="1"/>
</dbReference>
<sequence>MLLERDKQLEALQRLANCVAAGAGGMALVLGEAGIGKSSLLRACAAALQDRFLVLQGACEDLSTPRVLGPLRDMAPALGSEVVAAIDHATHPDQLMPLLLSRLGTQARPVLVICEDLHWADQATLDLLKYLARRIASHPILLLASARDDELPPDHAFWRWAGDLPAASTQRLTLPPLSAAAVATLAQGMACDPAELHRVTGGNPFFLSELLADAGPPVPGHLPASVRDAVWGRLARLDAPVRTVLELVSVSPVALEEWLLEALLGEGAGHAIDRSVDSGLLQRGAPGHLSFRHELARQAVLSGLRPAATRALHKRLCHALAEQAPPQAKVELARLVHHATGAQDAHMVLQLAPRAARQAAALGAHRQAAAHLASALQFVDAVAWTGDAAQLYEDWAYEAGLLRIDPQLIAARQQAIALWQSVDRPDKVGLNLRWLARLHWYRGEAQEAERYGLEAIRTLERLPNSKELAMAYSMRAQHQLLQDHPRSAIEWGQLALELATALDDNDTRVHALTNIGSARLFLGDANGQQDLAEGLEIALACHLHEHAARIYSNWTEYAVVFKQFAQAERLLAEGFAYHHDHELDAWVHYLTGWQAQLHLDKGELCTAAALARQVLALPDLSLVMRLPALTVLGRTLSRLGDEDAAPCLREALQWARATGEAQRLLPVLLALTEAAWQAQDAEAGRRWLDDIAHFDLSGVNAWDLAEVAVWRQRAGLPPMADGAAPGQDDPPPWPAPRAAELSGQAASACDAWLALGLPFEAALALLDLPDTSAVAAIPKAVALLEQIGAAPAAALARRRARAGGMQAQLPKARRGPYGAARDHPCGLTKREAQVLELLLDGLSNAEIAQRLCRSERTVEHHVSTLLGKLGASTRLDLLRRPPSAPLQN</sequence>
<accession>A0A6N9HJM5</accession>
<dbReference type="SUPFAM" id="SSF48452">
    <property type="entry name" value="TPR-like"/>
    <property type="match status" value="1"/>
</dbReference>
<keyword evidence="2" id="KW-0067">ATP-binding</keyword>
<evidence type="ECO:0000259" key="3">
    <source>
        <dbReference type="PROSITE" id="PS50043"/>
    </source>
</evidence>
<gene>
    <name evidence="4" type="ORF">GTP41_14755</name>
</gene>
<keyword evidence="5" id="KW-1185">Reference proteome</keyword>
<dbReference type="GO" id="GO:0006355">
    <property type="term" value="P:regulation of DNA-templated transcription"/>
    <property type="evidence" value="ECO:0007669"/>
    <property type="project" value="InterPro"/>
</dbReference>
<dbReference type="Pfam" id="PF00196">
    <property type="entry name" value="GerE"/>
    <property type="match status" value="1"/>
</dbReference>
<dbReference type="GO" id="GO:0005737">
    <property type="term" value="C:cytoplasm"/>
    <property type="evidence" value="ECO:0007669"/>
    <property type="project" value="TreeGrafter"/>
</dbReference>
<dbReference type="InterPro" id="IPR000792">
    <property type="entry name" value="Tscrpt_reg_LuxR_C"/>
</dbReference>
<dbReference type="PANTHER" id="PTHR16305:SF35">
    <property type="entry name" value="TRANSCRIPTIONAL ACTIVATOR DOMAIN"/>
    <property type="match status" value="1"/>
</dbReference>
<dbReference type="InterPro" id="IPR011990">
    <property type="entry name" value="TPR-like_helical_dom_sf"/>
</dbReference>
<evidence type="ECO:0000256" key="1">
    <source>
        <dbReference type="ARBA" id="ARBA00022741"/>
    </source>
</evidence>
<dbReference type="InterPro" id="IPR027417">
    <property type="entry name" value="P-loop_NTPase"/>
</dbReference>
<evidence type="ECO:0000313" key="4">
    <source>
        <dbReference type="EMBL" id="MYN03353.1"/>
    </source>
</evidence>
<dbReference type="RefSeq" id="WP_161026319.1">
    <property type="nucleotide sequence ID" value="NZ_WWCJ01000009.1"/>
</dbReference>
<dbReference type="SMART" id="SM00421">
    <property type="entry name" value="HTH_LUXR"/>
    <property type="match status" value="1"/>
</dbReference>
<dbReference type="GO" id="GO:0003677">
    <property type="term" value="F:DNA binding"/>
    <property type="evidence" value="ECO:0007669"/>
    <property type="project" value="InterPro"/>
</dbReference>
<dbReference type="InterPro" id="IPR041664">
    <property type="entry name" value="AAA_16"/>
</dbReference>
<evidence type="ECO:0000313" key="5">
    <source>
        <dbReference type="Proteomes" id="UP000448575"/>
    </source>
</evidence>
<organism evidence="4 5">
    <name type="scientific">Pseudoduganella guangdongensis</name>
    <dbReference type="NCBI Taxonomy" id="2692179"/>
    <lineage>
        <taxon>Bacteria</taxon>
        <taxon>Pseudomonadati</taxon>
        <taxon>Pseudomonadota</taxon>
        <taxon>Betaproteobacteria</taxon>
        <taxon>Burkholderiales</taxon>
        <taxon>Oxalobacteraceae</taxon>
        <taxon>Telluria group</taxon>
        <taxon>Pseudoduganella</taxon>
    </lineage>
</organism>
<dbReference type="Proteomes" id="UP000448575">
    <property type="component" value="Unassembled WGS sequence"/>
</dbReference>
<dbReference type="AlphaFoldDB" id="A0A6N9HJM5"/>
<dbReference type="PROSITE" id="PS50043">
    <property type="entry name" value="HTH_LUXR_2"/>
    <property type="match status" value="1"/>
</dbReference>
<protein>
    <submittedName>
        <fullName evidence="4">AAA family ATPase</fullName>
    </submittedName>
</protein>
<comment type="caution">
    <text evidence="4">The sequence shown here is derived from an EMBL/GenBank/DDBJ whole genome shotgun (WGS) entry which is preliminary data.</text>
</comment>
<dbReference type="SUPFAM" id="SSF46894">
    <property type="entry name" value="C-terminal effector domain of the bipartite response regulators"/>
    <property type="match status" value="1"/>
</dbReference>
<dbReference type="GO" id="GO:0005524">
    <property type="term" value="F:ATP binding"/>
    <property type="evidence" value="ECO:0007669"/>
    <property type="project" value="UniProtKB-KW"/>
</dbReference>
<dbReference type="SUPFAM" id="SSF52540">
    <property type="entry name" value="P-loop containing nucleoside triphosphate hydrolases"/>
    <property type="match status" value="1"/>
</dbReference>
<proteinExistence type="predicted"/>
<dbReference type="InterPro" id="IPR016032">
    <property type="entry name" value="Sig_transdc_resp-reg_C-effctor"/>
</dbReference>
<dbReference type="PANTHER" id="PTHR16305">
    <property type="entry name" value="TESTICULAR SOLUBLE ADENYLYL CYCLASE"/>
    <property type="match status" value="1"/>
</dbReference>
<dbReference type="InterPro" id="IPR036388">
    <property type="entry name" value="WH-like_DNA-bd_sf"/>
</dbReference>